<dbReference type="EMBL" id="CP032099">
    <property type="protein sequence ID" value="AXX84303.1"/>
    <property type="molecule type" value="Genomic_DNA"/>
</dbReference>
<dbReference type="GeneID" id="61750223"/>
<proteinExistence type="predicted"/>
<gene>
    <name evidence="1" type="ORF">ASKIR_0469</name>
</gene>
<accession>A0AAD0SLE1</accession>
<dbReference type="Proteomes" id="UP000262029">
    <property type="component" value="Chromosome"/>
</dbReference>
<evidence type="ECO:0000313" key="1">
    <source>
        <dbReference type="EMBL" id="AXX84303.1"/>
    </source>
</evidence>
<evidence type="ECO:0000313" key="2">
    <source>
        <dbReference type="Proteomes" id="UP000262029"/>
    </source>
</evidence>
<organism evidence="1 2">
    <name type="scientific">Aliarcobacter skirrowii CCUG 10374</name>
    <dbReference type="NCBI Taxonomy" id="1032239"/>
    <lineage>
        <taxon>Bacteria</taxon>
        <taxon>Pseudomonadati</taxon>
        <taxon>Campylobacterota</taxon>
        <taxon>Epsilonproteobacteria</taxon>
        <taxon>Campylobacterales</taxon>
        <taxon>Arcobacteraceae</taxon>
        <taxon>Aliarcobacter</taxon>
    </lineage>
</organism>
<sequence length="152" mass="17036">MKKILFLILVIVLVAIYFFLTPKEIQTVAQSTQAKEDYSLLDVKKECDVKLNGVEKVIQTAEKYNKVAIDHGVEFMRFGMKASQYIDAVQKALKSGSNQIDIVDNKAKATGEKVSIEFASWRACSFAISALTQEAEAKKTWRLASPSDGYKY</sequence>
<dbReference type="AlphaFoldDB" id="A0AAD0SLE1"/>
<reference evidence="1 2" key="1">
    <citation type="submission" date="2018-08" db="EMBL/GenBank/DDBJ databases">
        <title>Complete genome of the Arcobacter skirrowii type strain LMG 6621.</title>
        <authorList>
            <person name="Miller W.G."/>
            <person name="Yee E."/>
            <person name="Bono J.L."/>
        </authorList>
    </citation>
    <scope>NUCLEOTIDE SEQUENCE [LARGE SCALE GENOMIC DNA]</scope>
    <source>
        <strain evidence="1 2">CCUG 10374</strain>
    </source>
</reference>
<protein>
    <submittedName>
        <fullName evidence="1">Uncharacterized protein</fullName>
    </submittedName>
</protein>
<name>A0AAD0SLE1_9BACT</name>
<dbReference type="RefSeq" id="WP_170256913.1">
    <property type="nucleotide sequence ID" value="NZ_CP032099.1"/>
</dbReference>